<dbReference type="Pfam" id="PF00782">
    <property type="entry name" value="DSPc"/>
    <property type="match status" value="1"/>
</dbReference>
<dbReference type="PANTHER" id="PTHR10159">
    <property type="entry name" value="DUAL SPECIFICITY PROTEIN PHOSPHATASE"/>
    <property type="match status" value="1"/>
</dbReference>
<reference evidence="7 8" key="1">
    <citation type="journal article" date="2018" name="BMC Genomics">
        <title>The genome of Naegleria lovaniensis, the basis for a comparative approach to unravel pathogenicity factors of the human pathogenic amoeba N. fowleri.</title>
        <authorList>
            <person name="Liechti N."/>
            <person name="Schurch N."/>
            <person name="Bruggmann R."/>
            <person name="Wittwer M."/>
        </authorList>
    </citation>
    <scope>NUCLEOTIDE SEQUENCE [LARGE SCALE GENOMIC DNA]</scope>
    <source>
        <strain evidence="7 8">ATCC 30569</strain>
    </source>
</reference>
<dbReference type="AlphaFoldDB" id="A0AA88GUY3"/>
<dbReference type="Proteomes" id="UP000816034">
    <property type="component" value="Unassembled WGS sequence"/>
</dbReference>
<evidence type="ECO:0000313" key="8">
    <source>
        <dbReference type="Proteomes" id="UP000816034"/>
    </source>
</evidence>
<keyword evidence="4" id="KW-0904">Protein phosphatase</keyword>
<dbReference type="Gene3D" id="3.90.190.10">
    <property type="entry name" value="Protein tyrosine phosphatase superfamily"/>
    <property type="match status" value="1"/>
</dbReference>
<evidence type="ECO:0000256" key="1">
    <source>
        <dbReference type="ARBA" id="ARBA00008601"/>
    </source>
</evidence>
<dbReference type="GO" id="GO:0043409">
    <property type="term" value="P:negative regulation of MAPK cascade"/>
    <property type="evidence" value="ECO:0007669"/>
    <property type="project" value="TreeGrafter"/>
</dbReference>
<dbReference type="PROSITE" id="PS00383">
    <property type="entry name" value="TYR_PHOSPHATASE_1"/>
    <property type="match status" value="1"/>
</dbReference>
<dbReference type="SUPFAM" id="SSF52799">
    <property type="entry name" value="(Phosphotyrosine protein) phosphatases II"/>
    <property type="match status" value="1"/>
</dbReference>
<dbReference type="SMART" id="SM00195">
    <property type="entry name" value="DSPc"/>
    <property type="match status" value="1"/>
</dbReference>
<organism evidence="7 8">
    <name type="scientific">Naegleria lovaniensis</name>
    <name type="common">Amoeba</name>
    <dbReference type="NCBI Taxonomy" id="51637"/>
    <lineage>
        <taxon>Eukaryota</taxon>
        <taxon>Discoba</taxon>
        <taxon>Heterolobosea</taxon>
        <taxon>Tetramitia</taxon>
        <taxon>Eutetramitia</taxon>
        <taxon>Vahlkampfiidae</taxon>
        <taxon>Naegleria</taxon>
    </lineage>
</organism>
<evidence type="ECO:0000259" key="6">
    <source>
        <dbReference type="PROSITE" id="PS50056"/>
    </source>
</evidence>
<dbReference type="RefSeq" id="XP_044553397.1">
    <property type="nucleotide sequence ID" value="XM_044689899.1"/>
</dbReference>
<dbReference type="EC" id="3.1.3.48" evidence="2"/>
<dbReference type="InterPro" id="IPR029021">
    <property type="entry name" value="Prot-tyrosine_phosphatase-like"/>
</dbReference>
<accession>A0AA88GUY3</accession>
<dbReference type="GeneID" id="68106418"/>
<sequence>MLDLNDMDCILPKLYLGNELASQDIAMLSEFSITHILQIKDTRQQQTQQTSSECNNIQYMTIYLDDNSDEDILSHIPKCVEFISQIMESGKGSILVHCTMGISRSASIVCAFLMRHLNISADHALNMIRKVRPMVQPNQGFLKALQEYEQLLLRNN</sequence>
<evidence type="ECO:0000256" key="2">
    <source>
        <dbReference type="ARBA" id="ARBA00013064"/>
    </source>
</evidence>
<dbReference type="GO" id="GO:0005737">
    <property type="term" value="C:cytoplasm"/>
    <property type="evidence" value="ECO:0007669"/>
    <property type="project" value="TreeGrafter"/>
</dbReference>
<comment type="caution">
    <text evidence="7">The sequence shown here is derived from an EMBL/GenBank/DDBJ whole genome shotgun (WGS) entry which is preliminary data.</text>
</comment>
<dbReference type="CDD" id="cd14498">
    <property type="entry name" value="DSP"/>
    <property type="match status" value="1"/>
</dbReference>
<dbReference type="PROSITE" id="PS50056">
    <property type="entry name" value="TYR_PHOSPHATASE_2"/>
    <property type="match status" value="1"/>
</dbReference>
<keyword evidence="8" id="KW-1185">Reference proteome</keyword>
<evidence type="ECO:0000256" key="4">
    <source>
        <dbReference type="ARBA" id="ARBA00022912"/>
    </source>
</evidence>
<proteinExistence type="inferred from homology"/>
<evidence type="ECO:0000259" key="5">
    <source>
        <dbReference type="PROSITE" id="PS50054"/>
    </source>
</evidence>
<evidence type="ECO:0000313" key="7">
    <source>
        <dbReference type="EMBL" id="KAG2389405.1"/>
    </source>
</evidence>
<keyword evidence="3" id="KW-0378">Hydrolase</keyword>
<comment type="similarity">
    <text evidence="1">Belongs to the protein-tyrosine phosphatase family. Non-receptor class dual specificity subfamily.</text>
</comment>
<evidence type="ECO:0000256" key="3">
    <source>
        <dbReference type="ARBA" id="ARBA00022801"/>
    </source>
</evidence>
<name>A0AA88GUY3_NAELO</name>
<dbReference type="PANTHER" id="PTHR10159:SF519">
    <property type="entry name" value="DUAL SPECIFICITY PROTEIN PHOSPHATASE MPK3"/>
    <property type="match status" value="1"/>
</dbReference>
<gene>
    <name evidence="7" type="ORF">C9374_013965</name>
</gene>
<dbReference type="InterPro" id="IPR000387">
    <property type="entry name" value="Tyr_Pase_dom"/>
</dbReference>
<dbReference type="InterPro" id="IPR000340">
    <property type="entry name" value="Dual-sp_phosphatase_cat-dom"/>
</dbReference>
<dbReference type="InterPro" id="IPR020422">
    <property type="entry name" value="TYR_PHOSPHATASE_DUAL_dom"/>
</dbReference>
<feature type="domain" description="Tyrosine-protein phosphatase" evidence="5">
    <location>
        <begin position="6"/>
        <end position="154"/>
    </location>
</feature>
<protein>
    <recommendedName>
        <fullName evidence="2">protein-tyrosine-phosphatase</fullName>
        <ecNumber evidence="2">3.1.3.48</ecNumber>
    </recommendedName>
</protein>
<dbReference type="GO" id="GO:0004725">
    <property type="term" value="F:protein tyrosine phosphatase activity"/>
    <property type="evidence" value="ECO:0007669"/>
    <property type="project" value="UniProtKB-EC"/>
</dbReference>
<dbReference type="InterPro" id="IPR016130">
    <property type="entry name" value="Tyr_Pase_AS"/>
</dbReference>
<dbReference type="EMBL" id="PYSW02000007">
    <property type="protein sequence ID" value="KAG2389405.1"/>
    <property type="molecule type" value="Genomic_DNA"/>
</dbReference>
<feature type="domain" description="Tyrosine specific protein phosphatases" evidence="6">
    <location>
        <begin position="70"/>
        <end position="133"/>
    </location>
</feature>
<dbReference type="PROSITE" id="PS50054">
    <property type="entry name" value="TYR_PHOSPHATASE_DUAL"/>
    <property type="match status" value="1"/>
</dbReference>